<dbReference type="OrthoDB" id="10252235at2759"/>
<evidence type="ECO:0000313" key="11">
    <source>
        <dbReference type="Proteomes" id="UP000789508"/>
    </source>
</evidence>
<evidence type="ECO:0000256" key="4">
    <source>
        <dbReference type="ARBA" id="ARBA00022741"/>
    </source>
</evidence>
<evidence type="ECO:0000256" key="2">
    <source>
        <dbReference type="ARBA" id="ARBA00022723"/>
    </source>
</evidence>
<feature type="transmembrane region" description="Helical" evidence="7">
    <location>
        <begin position="12"/>
        <end position="31"/>
    </location>
</feature>
<dbReference type="GO" id="GO:0046872">
    <property type="term" value="F:metal ion binding"/>
    <property type="evidence" value="ECO:0007669"/>
    <property type="project" value="UniProtKB-KW"/>
</dbReference>
<evidence type="ECO:0000256" key="7">
    <source>
        <dbReference type="SAM" id="Phobius"/>
    </source>
</evidence>
<evidence type="ECO:0000256" key="5">
    <source>
        <dbReference type="ARBA" id="ARBA00022801"/>
    </source>
</evidence>
<dbReference type="GO" id="GO:0000166">
    <property type="term" value="F:nucleotide binding"/>
    <property type="evidence" value="ECO:0007669"/>
    <property type="project" value="UniProtKB-KW"/>
</dbReference>
<dbReference type="InterPro" id="IPR029052">
    <property type="entry name" value="Metallo-depent_PP-like"/>
</dbReference>
<keyword evidence="2" id="KW-0479">Metal-binding</keyword>
<reference evidence="10" key="1">
    <citation type="submission" date="2021-06" db="EMBL/GenBank/DDBJ databases">
        <authorList>
            <person name="Kallberg Y."/>
            <person name="Tangrot J."/>
            <person name="Rosling A."/>
        </authorList>
    </citation>
    <scope>NUCLEOTIDE SEQUENCE</scope>
    <source>
        <strain evidence="10">FL130A</strain>
    </source>
</reference>
<dbReference type="Pfam" id="PF02872">
    <property type="entry name" value="5_nucleotid_C"/>
    <property type="match status" value="1"/>
</dbReference>
<name>A0A9N9G1E0_9GLOM</name>
<keyword evidence="7" id="KW-0472">Membrane</keyword>
<sequence>MLLSDIPIYVRFLVVLLFVGLALLFFASFPIENIEDQSSLHLSVIHTNDVHSRVDQINSFATDCTPAQYEAKKCYGGTARHKTLIDRLRTRNKNSLLLDGGDEFQGTLFYTYYKGNKTADVMNILGYNLSTIGNHEFDDGPDTLLKYYKRLKTPIVCANIDTTKNPNLGQYIKPYHIFEEYNLAIIGYITKMAGGISNAGPTLSFSDPIPIVQKHVDELHAKGIKRIFTLSHNGYEGDKVLAAQTYGVALHIGGHSHTLLSNRTSDASDAKGPYPTTVKNAKGEDTLIVQAYWGGKYIGYLDILIDAEGKILKYEGEPILVDQSIPQDPEIKSLVSSWRQPFDEFVKAVIGEAKEDFDQSKCQDAECQMGNLVTDAMLNYRTKSSIRVNAALINAGGIRTGLLKGNITIENILTVLPFGSSLVDIDVTGKNITDILESVVGKNKNIVSGKPVTSFIQISGIQFTYNSSKEIFKRVVEVKIRDPSTKEYTMLDPKQVYTLTTLDFVANTGDGILATPIEGLVPLDAIDKVVNDYIAEQKVITPYLDGRIKDVAASTRHIGKLENDAPLHYRYTRALNENENDQDGKKSNPRPRIHYKNINLLSLL</sequence>
<feature type="domain" description="5'-Nucleotidase C-terminal" evidence="9">
    <location>
        <begin position="349"/>
        <end position="512"/>
    </location>
</feature>
<feature type="domain" description="Calcineurin-like phosphoesterase" evidence="8">
    <location>
        <begin position="43"/>
        <end position="258"/>
    </location>
</feature>
<evidence type="ECO:0000259" key="9">
    <source>
        <dbReference type="Pfam" id="PF02872"/>
    </source>
</evidence>
<dbReference type="PRINTS" id="PR01607">
    <property type="entry name" value="APYRASEFAMLY"/>
</dbReference>
<dbReference type="InterPro" id="IPR006179">
    <property type="entry name" value="5_nucleotidase/apyrase"/>
</dbReference>
<dbReference type="PROSITE" id="PS00786">
    <property type="entry name" value="5_NUCLEOTIDASE_2"/>
    <property type="match status" value="1"/>
</dbReference>
<evidence type="ECO:0000256" key="1">
    <source>
        <dbReference type="ARBA" id="ARBA00006654"/>
    </source>
</evidence>
<keyword evidence="5 6" id="KW-0378">Hydrolase</keyword>
<keyword evidence="7" id="KW-0812">Transmembrane</keyword>
<comment type="similarity">
    <text evidence="1 6">Belongs to the 5'-nucleotidase family.</text>
</comment>
<dbReference type="AlphaFoldDB" id="A0A9N9G1E0"/>
<evidence type="ECO:0000256" key="6">
    <source>
        <dbReference type="RuleBase" id="RU362119"/>
    </source>
</evidence>
<comment type="caution">
    <text evidence="10">The sequence shown here is derived from an EMBL/GenBank/DDBJ whole genome shotgun (WGS) entry which is preliminary data.</text>
</comment>
<keyword evidence="7" id="KW-1133">Transmembrane helix</keyword>
<dbReference type="Pfam" id="PF00149">
    <property type="entry name" value="Metallophos"/>
    <property type="match status" value="1"/>
</dbReference>
<dbReference type="GO" id="GO:0009166">
    <property type="term" value="P:nucleotide catabolic process"/>
    <property type="evidence" value="ECO:0007669"/>
    <property type="project" value="InterPro"/>
</dbReference>
<dbReference type="GO" id="GO:0016788">
    <property type="term" value="F:hydrolase activity, acting on ester bonds"/>
    <property type="evidence" value="ECO:0007669"/>
    <property type="project" value="InterPro"/>
</dbReference>
<dbReference type="SUPFAM" id="SSF56300">
    <property type="entry name" value="Metallo-dependent phosphatases"/>
    <property type="match status" value="1"/>
</dbReference>
<evidence type="ECO:0000256" key="3">
    <source>
        <dbReference type="ARBA" id="ARBA00022729"/>
    </source>
</evidence>
<dbReference type="PANTHER" id="PTHR11575:SF24">
    <property type="entry name" value="5'-NUCLEOTIDASE"/>
    <property type="match status" value="1"/>
</dbReference>
<dbReference type="InterPro" id="IPR004843">
    <property type="entry name" value="Calcineurin-like_PHP"/>
</dbReference>
<dbReference type="PANTHER" id="PTHR11575">
    <property type="entry name" value="5'-NUCLEOTIDASE-RELATED"/>
    <property type="match status" value="1"/>
</dbReference>
<dbReference type="InterPro" id="IPR036907">
    <property type="entry name" value="5'-Nucleotdase_C_sf"/>
</dbReference>
<dbReference type="PROSITE" id="PS00785">
    <property type="entry name" value="5_NUCLEOTIDASE_1"/>
    <property type="match status" value="1"/>
</dbReference>
<dbReference type="InterPro" id="IPR008334">
    <property type="entry name" value="5'-Nucleotdase_C"/>
</dbReference>
<keyword evidence="4 6" id="KW-0547">Nucleotide-binding</keyword>
<accession>A0A9N9G1E0</accession>
<gene>
    <name evidence="10" type="ORF">ALEPTO_LOCUS6799</name>
</gene>
<dbReference type="Proteomes" id="UP000789508">
    <property type="component" value="Unassembled WGS sequence"/>
</dbReference>
<protein>
    <submittedName>
        <fullName evidence="10">9020_t:CDS:1</fullName>
    </submittedName>
</protein>
<proteinExistence type="inferred from homology"/>
<dbReference type="FunFam" id="3.60.21.10:FF:000020">
    <property type="entry name" value="NT5E isoform 4"/>
    <property type="match status" value="1"/>
</dbReference>
<evidence type="ECO:0000313" key="10">
    <source>
        <dbReference type="EMBL" id="CAG8570733.1"/>
    </source>
</evidence>
<dbReference type="SUPFAM" id="SSF55816">
    <property type="entry name" value="5'-nucleotidase (syn. UDP-sugar hydrolase), C-terminal domain"/>
    <property type="match status" value="1"/>
</dbReference>
<dbReference type="EMBL" id="CAJVPS010002531">
    <property type="protein sequence ID" value="CAG8570733.1"/>
    <property type="molecule type" value="Genomic_DNA"/>
</dbReference>
<dbReference type="InterPro" id="IPR006146">
    <property type="entry name" value="5'-Nucleotdase_CS"/>
</dbReference>
<organism evidence="10 11">
    <name type="scientific">Ambispora leptoticha</name>
    <dbReference type="NCBI Taxonomy" id="144679"/>
    <lineage>
        <taxon>Eukaryota</taxon>
        <taxon>Fungi</taxon>
        <taxon>Fungi incertae sedis</taxon>
        <taxon>Mucoromycota</taxon>
        <taxon>Glomeromycotina</taxon>
        <taxon>Glomeromycetes</taxon>
        <taxon>Archaeosporales</taxon>
        <taxon>Ambisporaceae</taxon>
        <taxon>Ambispora</taxon>
    </lineage>
</organism>
<dbReference type="Gene3D" id="3.90.780.10">
    <property type="entry name" value="5'-Nucleotidase, C-terminal domain"/>
    <property type="match status" value="1"/>
</dbReference>
<keyword evidence="3" id="KW-0732">Signal</keyword>
<keyword evidence="11" id="KW-1185">Reference proteome</keyword>
<dbReference type="CDD" id="cd07409">
    <property type="entry name" value="MPP_CD73_N"/>
    <property type="match status" value="1"/>
</dbReference>
<dbReference type="Gene3D" id="3.60.21.10">
    <property type="match status" value="1"/>
</dbReference>
<evidence type="ECO:0000259" key="8">
    <source>
        <dbReference type="Pfam" id="PF00149"/>
    </source>
</evidence>